<dbReference type="InterPro" id="IPR011009">
    <property type="entry name" value="Kinase-like_dom_sf"/>
</dbReference>
<dbReference type="Pfam" id="PF03881">
    <property type="entry name" value="Fructosamin_kin"/>
    <property type="match status" value="1"/>
</dbReference>
<reference evidence="3" key="1">
    <citation type="submission" date="2020-07" db="EMBL/GenBank/DDBJ databases">
        <title>novel species isolated from the respiratory tract of Marmot.</title>
        <authorList>
            <person name="Zhang G."/>
        </authorList>
    </citation>
    <scope>NUCLEOTIDE SEQUENCE [LARGE SCALE GENOMIC DNA]</scope>
    <source>
        <strain evidence="3">686</strain>
    </source>
</reference>
<comment type="similarity">
    <text evidence="1">Belongs to the fructosamine kinase family.</text>
</comment>
<dbReference type="AlphaFoldDB" id="A0A7D7RNG3"/>
<dbReference type="Gene3D" id="3.30.200.20">
    <property type="entry name" value="Phosphorylase Kinase, domain 1"/>
    <property type="match status" value="1"/>
</dbReference>
<organism evidence="2 3">
    <name type="scientific">Gordonia jinghuaiqii</name>
    <dbReference type="NCBI Taxonomy" id="2758710"/>
    <lineage>
        <taxon>Bacteria</taxon>
        <taxon>Bacillati</taxon>
        <taxon>Actinomycetota</taxon>
        <taxon>Actinomycetes</taxon>
        <taxon>Mycobacteriales</taxon>
        <taxon>Gordoniaceae</taxon>
        <taxon>Gordonia</taxon>
    </lineage>
</organism>
<dbReference type="PIRSF" id="PIRSF006221">
    <property type="entry name" value="Ketosamine-3-kinase"/>
    <property type="match status" value="1"/>
</dbReference>
<sequence length="265" mass="28406">MTPVFRKTLRGSGPAGGHPDFFAAEAAGLRWLADAGAPVVRVISVGEEAIELEQLDSARPTREAARTFGVALARMHDAAVPHFGSPPYDSDGRPFAGQLFIGRRELSSVEYDSWGRFYARERVEPYLRPARDAGNLTAADEDAVREACELIADGVFDDGEPPSRIHGDLWNGNVMWTSRGVVMIDPAAHGGHRETDLAMLALFGCPLLDEILGAYADEHPLVAGWQDRVAVHQLHPLAVHAAGHGPGYGASLGRAARESSALARG</sequence>
<dbReference type="PANTHER" id="PTHR12149:SF8">
    <property type="entry name" value="PROTEIN-RIBULOSAMINE 3-KINASE"/>
    <property type="match status" value="1"/>
</dbReference>
<dbReference type="Gene3D" id="1.20.1270.240">
    <property type="match status" value="1"/>
</dbReference>
<proteinExistence type="inferred from homology"/>
<keyword evidence="1 2" id="KW-0418">Kinase</keyword>
<name>A0A7D7RNG3_9ACTN</name>
<dbReference type="InterPro" id="IPR016477">
    <property type="entry name" value="Fructo-/Ketosamine-3-kinase"/>
</dbReference>
<dbReference type="SUPFAM" id="SSF56112">
    <property type="entry name" value="Protein kinase-like (PK-like)"/>
    <property type="match status" value="1"/>
</dbReference>
<keyword evidence="1" id="KW-0808">Transferase</keyword>
<gene>
    <name evidence="2" type="ORF">H1R19_16500</name>
</gene>
<keyword evidence="3" id="KW-1185">Reference proteome</keyword>
<evidence type="ECO:0000313" key="3">
    <source>
        <dbReference type="Proteomes" id="UP000515663"/>
    </source>
</evidence>
<accession>A0A7D7RNG3</accession>
<protein>
    <submittedName>
        <fullName evidence="2">Fructosamine kinase family protein</fullName>
    </submittedName>
</protein>
<dbReference type="RefSeq" id="WP_219849591.1">
    <property type="nucleotide sequence ID" value="NZ_CP059491.1"/>
</dbReference>
<evidence type="ECO:0000256" key="1">
    <source>
        <dbReference type="PIRNR" id="PIRNR006221"/>
    </source>
</evidence>
<dbReference type="PANTHER" id="PTHR12149">
    <property type="entry name" value="FRUCTOSAMINE 3 KINASE-RELATED PROTEIN"/>
    <property type="match status" value="1"/>
</dbReference>
<dbReference type="EMBL" id="CP059491">
    <property type="protein sequence ID" value="QMT00493.1"/>
    <property type="molecule type" value="Genomic_DNA"/>
</dbReference>
<dbReference type="Proteomes" id="UP000515663">
    <property type="component" value="Chromosome"/>
</dbReference>
<evidence type="ECO:0000313" key="2">
    <source>
        <dbReference type="EMBL" id="QMT00493.1"/>
    </source>
</evidence>
<dbReference type="KEGG" id="gji:H1R19_16500"/>
<dbReference type="GO" id="GO:0016301">
    <property type="term" value="F:kinase activity"/>
    <property type="evidence" value="ECO:0007669"/>
    <property type="project" value="UniProtKB-UniRule"/>
</dbReference>
<dbReference type="Gene3D" id="1.10.510.10">
    <property type="entry name" value="Transferase(Phosphotransferase) domain 1"/>
    <property type="match status" value="1"/>
</dbReference>